<dbReference type="AlphaFoldDB" id="A0A6A5XVN3"/>
<dbReference type="GeneID" id="54288453"/>
<protein>
    <submittedName>
        <fullName evidence="1">Uncharacterized protein</fullName>
    </submittedName>
</protein>
<gene>
    <name evidence="1" type="ORF">BU24DRAFT_450858</name>
</gene>
<sequence>MYGLMNGEMPNGMGCWDVMCTVLCSRHSARASALSVPSALERKGPRYYYQRYVQRWYVSYGQGGARMLTGGLYRRAPTTDERDEWAFRTLAVGSACEVASIITRSWWSAVAAAIAAVTVGVVMVLEGGNDQGKKLRNGLRGRQWIREWTPHSTVTAVVTTQSHGMAWHQANKWHTLLWEQWRIGMLYSGIAENAITREQKRNMHKCENVMDKKRRDLLIRGKGGISSVTGKGVGMSSVCQHEYGHSHNSQPTYSYCTK</sequence>
<accession>A0A6A5XVN3</accession>
<keyword evidence="2" id="KW-1185">Reference proteome</keyword>
<proteinExistence type="predicted"/>
<dbReference type="EMBL" id="ML978069">
    <property type="protein sequence ID" value="KAF2016314.1"/>
    <property type="molecule type" value="Genomic_DNA"/>
</dbReference>
<reference evidence="1" key="1">
    <citation type="journal article" date="2020" name="Stud. Mycol.">
        <title>101 Dothideomycetes genomes: a test case for predicting lifestyles and emergence of pathogens.</title>
        <authorList>
            <person name="Haridas S."/>
            <person name="Albert R."/>
            <person name="Binder M."/>
            <person name="Bloem J."/>
            <person name="Labutti K."/>
            <person name="Salamov A."/>
            <person name="Andreopoulos B."/>
            <person name="Baker S."/>
            <person name="Barry K."/>
            <person name="Bills G."/>
            <person name="Bluhm B."/>
            <person name="Cannon C."/>
            <person name="Castanera R."/>
            <person name="Culley D."/>
            <person name="Daum C."/>
            <person name="Ezra D."/>
            <person name="Gonzalez J."/>
            <person name="Henrissat B."/>
            <person name="Kuo A."/>
            <person name="Liang C."/>
            <person name="Lipzen A."/>
            <person name="Lutzoni F."/>
            <person name="Magnuson J."/>
            <person name="Mondo S."/>
            <person name="Nolan M."/>
            <person name="Ohm R."/>
            <person name="Pangilinan J."/>
            <person name="Park H.-J."/>
            <person name="Ramirez L."/>
            <person name="Alfaro M."/>
            <person name="Sun H."/>
            <person name="Tritt A."/>
            <person name="Yoshinaga Y."/>
            <person name="Zwiers L.-H."/>
            <person name="Turgeon B."/>
            <person name="Goodwin S."/>
            <person name="Spatafora J."/>
            <person name="Crous P."/>
            <person name="Grigoriev I."/>
        </authorList>
    </citation>
    <scope>NUCLEOTIDE SEQUENCE</scope>
    <source>
        <strain evidence="1">CBS 175.79</strain>
    </source>
</reference>
<dbReference type="RefSeq" id="XP_033384653.1">
    <property type="nucleotide sequence ID" value="XM_033531056.1"/>
</dbReference>
<organism evidence="1 2">
    <name type="scientific">Aaosphaeria arxii CBS 175.79</name>
    <dbReference type="NCBI Taxonomy" id="1450172"/>
    <lineage>
        <taxon>Eukaryota</taxon>
        <taxon>Fungi</taxon>
        <taxon>Dikarya</taxon>
        <taxon>Ascomycota</taxon>
        <taxon>Pezizomycotina</taxon>
        <taxon>Dothideomycetes</taxon>
        <taxon>Pleosporomycetidae</taxon>
        <taxon>Pleosporales</taxon>
        <taxon>Pleosporales incertae sedis</taxon>
        <taxon>Aaosphaeria</taxon>
    </lineage>
</organism>
<name>A0A6A5XVN3_9PLEO</name>
<evidence type="ECO:0000313" key="2">
    <source>
        <dbReference type="Proteomes" id="UP000799778"/>
    </source>
</evidence>
<dbReference type="Proteomes" id="UP000799778">
    <property type="component" value="Unassembled WGS sequence"/>
</dbReference>
<evidence type="ECO:0000313" key="1">
    <source>
        <dbReference type="EMBL" id="KAF2016314.1"/>
    </source>
</evidence>